<keyword evidence="3" id="KW-0520">NAD</keyword>
<accession>Q112T4</accession>
<dbReference type="STRING" id="203124.Tery_2262"/>
<evidence type="ECO:0000256" key="3">
    <source>
        <dbReference type="ARBA" id="ARBA00023027"/>
    </source>
</evidence>
<reference evidence="6" key="1">
    <citation type="submission" date="2006-06" db="EMBL/GenBank/DDBJ databases">
        <title>Complete sequence of Trichodesmium erythraeum IMS101.</title>
        <authorList>
            <consortium name="US DOE Joint Genome Institute"/>
            <person name="Copeland A."/>
            <person name="Lucas S."/>
            <person name="Lapidus A."/>
            <person name="Barry K."/>
            <person name="Detter J.C."/>
            <person name="Glavina del Rio T."/>
            <person name="Hammon N."/>
            <person name="Israni S."/>
            <person name="Dalin E."/>
            <person name="Tice H."/>
            <person name="Pitluck S."/>
            <person name="Kiss H."/>
            <person name="Munk A.C."/>
            <person name="Brettin T."/>
            <person name="Bruce D."/>
            <person name="Han C."/>
            <person name="Tapia R."/>
            <person name="Gilna P."/>
            <person name="Schmutz J."/>
            <person name="Larimer F."/>
            <person name="Land M."/>
            <person name="Hauser L."/>
            <person name="Kyrpides N."/>
            <person name="Kim E."/>
            <person name="Richardson P."/>
        </authorList>
    </citation>
    <scope>NUCLEOTIDE SEQUENCE [LARGE SCALE GENOMIC DNA]</scope>
    <source>
        <strain evidence="6">IMS101</strain>
    </source>
</reference>
<proteinExistence type="predicted"/>
<name>Q112T4_TRIEI</name>
<dbReference type="InterPro" id="IPR036291">
    <property type="entry name" value="NAD(P)-bd_dom_sf"/>
</dbReference>
<gene>
    <name evidence="6" type="ordered locus">Tery_2262</name>
</gene>
<evidence type="ECO:0000256" key="1">
    <source>
        <dbReference type="ARBA" id="ARBA00001911"/>
    </source>
</evidence>
<dbReference type="GO" id="GO:0070403">
    <property type="term" value="F:NAD+ binding"/>
    <property type="evidence" value="ECO:0007669"/>
    <property type="project" value="InterPro"/>
</dbReference>
<evidence type="ECO:0000313" key="6">
    <source>
        <dbReference type="EMBL" id="ABG51490.1"/>
    </source>
</evidence>
<dbReference type="EMBL" id="CP000393">
    <property type="protein sequence ID" value="ABG51490.1"/>
    <property type="molecule type" value="Genomic_DNA"/>
</dbReference>
<evidence type="ECO:0000256" key="4">
    <source>
        <dbReference type="ARBA" id="ARBA00023239"/>
    </source>
</evidence>
<sequence>MSCLAGKKMLITGGAGFLGYYLVKSALFWNQSVEKSRKIDLTVYDNYIRGVPSWLTDLEENSFSLVKHDITQPLPSNIDDFQYIIHAASIASPTYYRKYPIETMDANVNGLRFLLEYCQQQKHKPQPVEGFLFYSTSEIYGDPTPENIPTPETYRGNVSSTGPRACYDESKRYGETLCVNFAQQYNLPIKIARPFNNYGPGLKITDKRVIPDFARDILAGKDIVMLSDGSPTRTFCYVADAIIGYYKILTKGKQGEAYNIGVEKPEISMLDLANKIVELAGDLFNYSGKVVRQASADQNYLVDNPNRRCPVIAKARNDLGYNPGISLDEGLKRSLIWYQDNSEAAEA</sequence>
<dbReference type="SUPFAM" id="SSF51735">
    <property type="entry name" value="NAD(P)-binding Rossmann-fold domains"/>
    <property type="match status" value="1"/>
</dbReference>
<evidence type="ECO:0000256" key="2">
    <source>
        <dbReference type="ARBA" id="ARBA00022793"/>
    </source>
</evidence>
<evidence type="ECO:0000259" key="5">
    <source>
        <dbReference type="Pfam" id="PF01370"/>
    </source>
</evidence>
<dbReference type="InterPro" id="IPR044516">
    <property type="entry name" value="UXS-like"/>
</dbReference>
<keyword evidence="4" id="KW-0456">Lyase</keyword>
<dbReference type="Gene3D" id="3.40.50.720">
    <property type="entry name" value="NAD(P)-binding Rossmann-like Domain"/>
    <property type="match status" value="1"/>
</dbReference>
<dbReference type="eggNOG" id="COG0451">
    <property type="taxonomic scope" value="Bacteria"/>
</dbReference>
<dbReference type="KEGG" id="ter:Tery_2262"/>
<comment type="cofactor">
    <cofactor evidence="1">
        <name>NAD(+)</name>
        <dbReference type="ChEBI" id="CHEBI:57540"/>
    </cofactor>
</comment>
<dbReference type="GO" id="GO:0048040">
    <property type="term" value="F:UDP-glucuronate decarboxylase activity"/>
    <property type="evidence" value="ECO:0007669"/>
    <property type="project" value="TreeGrafter"/>
</dbReference>
<keyword evidence="2" id="KW-0210">Decarboxylase</keyword>
<dbReference type="PANTHER" id="PTHR43078">
    <property type="entry name" value="UDP-GLUCURONIC ACID DECARBOXYLASE-RELATED"/>
    <property type="match status" value="1"/>
</dbReference>
<dbReference type="HOGENOM" id="CLU_007383_4_0_3"/>
<protein>
    <submittedName>
        <fullName evidence="6">NAD-dependent epimerase/dehydratase</fullName>
    </submittedName>
</protein>
<dbReference type="InterPro" id="IPR001509">
    <property type="entry name" value="Epimerase_deHydtase"/>
</dbReference>
<dbReference type="AlphaFoldDB" id="Q112T4"/>
<organism evidence="6">
    <name type="scientific">Trichodesmium erythraeum (strain IMS101)</name>
    <dbReference type="NCBI Taxonomy" id="203124"/>
    <lineage>
        <taxon>Bacteria</taxon>
        <taxon>Bacillati</taxon>
        <taxon>Cyanobacteriota</taxon>
        <taxon>Cyanophyceae</taxon>
        <taxon>Oscillatoriophycideae</taxon>
        <taxon>Oscillatoriales</taxon>
        <taxon>Microcoleaceae</taxon>
        <taxon>Trichodesmium</taxon>
    </lineage>
</organism>
<dbReference type="GO" id="GO:0042732">
    <property type="term" value="P:D-xylose metabolic process"/>
    <property type="evidence" value="ECO:0007669"/>
    <property type="project" value="InterPro"/>
</dbReference>
<dbReference type="GO" id="GO:0005737">
    <property type="term" value="C:cytoplasm"/>
    <property type="evidence" value="ECO:0007669"/>
    <property type="project" value="TreeGrafter"/>
</dbReference>
<feature type="domain" description="NAD-dependent epimerase/dehydratase" evidence="5">
    <location>
        <begin position="9"/>
        <end position="261"/>
    </location>
</feature>
<dbReference type="PANTHER" id="PTHR43078:SF6">
    <property type="entry name" value="UDP-GLUCURONIC ACID DECARBOXYLASE 1"/>
    <property type="match status" value="1"/>
</dbReference>
<dbReference type="Pfam" id="PF01370">
    <property type="entry name" value="Epimerase"/>
    <property type="match status" value="1"/>
</dbReference>